<accession>A0A7J7VZ24</accession>
<keyword evidence="3" id="KW-1185">Reference proteome</keyword>
<dbReference type="EMBL" id="JABWUV010000009">
    <property type="protein sequence ID" value="KAF6330382.1"/>
    <property type="molecule type" value="Genomic_DNA"/>
</dbReference>
<feature type="region of interest" description="Disordered" evidence="1">
    <location>
        <begin position="1"/>
        <end position="66"/>
    </location>
</feature>
<name>A0A7J7VZ24_MYOMY</name>
<proteinExistence type="predicted"/>
<comment type="caution">
    <text evidence="2">The sequence shown here is derived from an EMBL/GenBank/DDBJ whole genome shotgun (WGS) entry which is preliminary data.</text>
</comment>
<reference evidence="2 3" key="1">
    <citation type="journal article" date="2020" name="Nature">
        <title>Six reference-quality genomes reveal evolution of bat adaptations.</title>
        <authorList>
            <person name="Jebb D."/>
            <person name="Huang Z."/>
            <person name="Pippel M."/>
            <person name="Hughes G.M."/>
            <person name="Lavrichenko K."/>
            <person name="Devanna P."/>
            <person name="Winkler S."/>
            <person name="Jermiin L.S."/>
            <person name="Skirmuntt E.C."/>
            <person name="Katzourakis A."/>
            <person name="Burkitt-Gray L."/>
            <person name="Ray D.A."/>
            <person name="Sullivan K.A.M."/>
            <person name="Roscito J.G."/>
            <person name="Kirilenko B.M."/>
            <person name="Davalos L.M."/>
            <person name="Corthals A.P."/>
            <person name="Power M.L."/>
            <person name="Jones G."/>
            <person name="Ransome R.D."/>
            <person name="Dechmann D.K.N."/>
            <person name="Locatelli A.G."/>
            <person name="Puechmaille S.J."/>
            <person name="Fedrigo O."/>
            <person name="Jarvis E.D."/>
            <person name="Hiller M."/>
            <person name="Vernes S.C."/>
            <person name="Myers E.W."/>
            <person name="Teeling E.C."/>
        </authorList>
    </citation>
    <scope>NUCLEOTIDE SEQUENCE [LARGE SCALE GENOMIC DNA]</scope>
    <source>
        <strain evidence="2">MMyoMyo1</strain>
        <tissue evidence="2">Flight muscle</tissue>
    </source>
</reference>
<evidence type="ECO:0000313" key="3">
    <source>
        <dbReference type="Proteomes" id="UP000527355"/>
    </source>
</evidence>
<organism evidence="2 3">
    <name type="scientific">Myotis myotis</name>
    <name type="common">Greater mouse-eared bat</name>
    <name type="synonym">Vespertilio myotis</name>
    <dbReference type="NCBI Taxonomy" id="51298"/>
    <lineage>
        <taxon>Eukaryota</taxon>
        <taxon>Metazoa</taxon>
        <taxon>Chordata</taxon>
        <taxon>Craniata</taxon>
        <taxon>Vertebrata</taxon>
        <taxon>Euteleostomi</taxon>
        <taxon>Mammalia</taxon>
        <taxon>Eutheria</taxon>
        <taxon>Laurasiatheria</taxon>
        <taxon>Chiroptera</taxon>
        <taxon>Yangochiroptera</taxon>
        <taxon>Vespertilionidae</taxon>
        <taxon>Myotis</taxon>
    </lineage>
</organism>
<sequence>MREKKKKREFMDCPAECPSSSRPSSRKRETCHRGQQTSERNYNPMGHRRPSIWEDSRPVDREEPRVAPVENELWEGKRHIGCSSLYPESETAPSGSCKNLLLAHPICKHSEGHSRRRAQPGQVLW</sequence>
<feature type="compositionally biased region" description="Basic and acidic residues" evidence="1">
    <location>
        <begin position="51"/>
        <end position="65"/>
    </location>
</feature>
<protein>
    <submittedName>
        <fullName evidence="2">Uncharacterized protein</fullName>
    </submittedName>
</protein>
<evidence type="ECO:0000256" key="1">
    <source>
        <dbReference type="SAM" id="MobiDB-lite"/>
    </source>
</evidence>
<dbReference type="Proteomes" id="UP000527355">
    <property type="component" value="Unassembled WGS sequence"/>
</dbReference>
<dbReference type="AlphaFoldDB" id="A0A7J7VZ24"/>
<evidence type="ECO:0000313" key="2">
    <source>
        <dbReference type="EMBL" id="KAF6330382.1"/>
    </source>
</evidence>
<gene>
    <name evidence="2" type="ORF">mMyoMyo1_012372</name>
</gene>